<evidence type="ECO:0000313" key="3">
    <source>
        <dbReference type="EMBL" id="KAB2568644.1"/>
    </source>
</evidence>
<reference evidence="3 4" key="1">
    <citation type="journal article" date="2019" name="Sci. Rep.">
        <title>A multi-omics analysis of the grapevine pathogen Lasiodiplodia theobromae reveals that temperature affects the expression of virulence- and pathogenicity-related genes.</title>
        <authorList>
            <person name="Felix C."/>
            <person name="Meneses R."/>
            <person name="Goncalves M.F.M."/>
            <person name="Tilleman L."/>
            <person name="Duarte A.S."/>
            <person name="Jorrin-Novo J.V."/>
            <person name="Van de Peer Y."/>
            <person name="Deforce D."/>
            <person name="Van Nieuwerburgh F."/>
            <person name="Esteves A.C."/>
            <person name="Alves A."/>
        </authorList>
    </citation>
    <scope>NUCLEOTIDE SEQUENCE [LARGE SCALE GENOMIC DNA]</scope>
    <source>
        <strain evidence="3 4">LA-SOL3</strain>
    </source>
</reference>
<dbReference type="GO" id="GO:0003700">
    <property type="term" value="F:DNA-binding transcription factor activity"/>
    <property type="evidence" value="ECO:0007669"/>
    <property type="project" value="TreeGrafter"/>
</dbReference>
<keyword evidence="4" id="KW-1185">Reference proteome</keyword>
<name>A0A5N5CTH9_9PEZI</name>
<dbReference type="OrthoDB" id="3943624at2759"/>
<evidence type="ECO:0000313" key="4">
    <source>
        <dbReference type="Proteomes" id="UP000325902"/>
    </source>
</evidence>
<sequence>MIFNPLQQQNAFLTRCTDEIARIALAIDYEGNGYRRLVAMCVENEGLLSAMLAVAASHRSKWMRATDTESSKYARKAIRHLQSQLQTPAAAKGEGVLATMLCLTSYEVFNGSRKWMMHYRAVAGWIRSQKDTSTLDPFFKTWIAMIETQMALNTGASLLPEIESWLDVGQSHAIDPFFLKASRLSRTTTTTTPASGPTISPSASLHHRATLLQDEIASTAASPTTPLRLSVVVATPTLTHQYTGATSNNNNNNNTAAAIAAEIFRHALHIYVFRASHSPSTPLDARARRSVDEALSLLALVHDAAGPLSNLGWALVVVGVEVAGDA</sequence>
<evidence type="ECO:0000256" key="2">
    <source>
        <dbReference type="ARBA" id="ARBA00023242"/>
    </source>
</evidence>
<dbReference type="Pfam" id="PF11951">
    <property type="entry name" value="Fungal_trans_2"/>
    <property type="match status" value="1"/>
</dbReference>
<dbReference type="AlphaFoldDB" id="A0A5N5CTH9"/>
<dbReference type="Proteomes" id="UP000325902">
    <property type="component" value="Unassembled WGS sequence"/>
</dbReference>
<comment type="caution">
    <text evidence="3">The sequence shown here is derived from an EMBL/GenBank/DDBJ whole genome shotgun (WGS) entry which is preliminary data.</text>
</comment>
<dbReference type="InterPro" id="IPR021858">
    <property type="entry name" value="Fun_TF"/>
</dbReference>
<protein>
    <submittedName>
        <fullName evidence="3">Uncharacterized protein</fullName>
    </submittedName>
</protein>
<dbReference type="PANTHER" id="PTHR37534">
    <property type="entry name" value="TRANSCRIPTIONAL ACTIVATOR PROTEIN UGA3"/>
    <property type="match status" value="1"/>
</dbReference>
<gene>
    <name evidence="3" type="ORF">DBV05_g12680</name>
</gene>
<evidence type="ECO:0000256" key="1">
    <source>
        <dbReference type="ARBA" id="ARBA00004123"/>
    </source>
</evidence>
<feature type="non-terminal residue" evidence="3">
    <location>
        <position position="326"/>
    </location>
</feature>
<accession>A0A5N5CTH9</accession>
<dbReference type="GO" id="GO:0000976">
    <property type="term" value="F:transcription cis-regulatory region binding"/>
    <property type="evidence" value="ECO:0007669"/>
    <property type="project" value="TreeGrafter"/>
</dbReference>
<dbReference type="GO" id="GO:0005634">
    <property type="term" value="C:nucleus"/>
    <property type="evidence" value="ECO:0007669"/>
    <property type="project" value="UniProtKB-SubCell"/>
</dbReference>
<proteinExistence type="predicted"/>
<dbReference type="EMBL" id="VCHE01000316">
    <property type="protein sequence ID" value="KAB2568644.1"/>
    <property type="molecule type" value="Genomic_DNA"/>
</dbReference>
<dbReference type="PANTHER" id="PTHR37534:SF49">
    <property type="entry name" value="LYSINE BIOSYNTHESIS REGULATORY PROTEIN LYS14"/>
    <property type="match status" value="1"/>
</dbReference>
<dbReference type="GO" id="GO:0045944">
    <property type="term" value="P:positive regulation of transcription by RNA polymerase II"/>
    <property type="evidence" value="ECO:0007669"/>
    <property type="project" value="TreeGrafter"/>
</dbReference>
<organism evidence="3 4">
    <name type="scientific">Lasiodiplodia theobromae</name>
    <dbReference type="NCBI Taxonomy" id="45133"/>
    <lineage>
        <taxon>Eukaryota</taxon>
        <taxon>Fungi</taxon>
        <taxon>Dikarya</taxon>
        <taxon>Ascomycota</taxon>
        <taxon>Pezizomycotina</taxon>
        <taxon>Dothideomycetes</taxon>
        <taxon>Dothideomycetes incertae sedis</taxon>
        <taxon>Botryosphaeriales</taxon>
        <taxon>Botryosphaeriaceae</taxon>
        <taxon>Lasiodiplodia</taxon>
    </lineage>
</organism>
<keyword evidence="2" id="KW-0539">Nucleus</keyword>
<comment type="subcellular location">
    <subcellularLocation>
        <location evidence="1">Nucleus</location>
    </subcellularLocation>
</comment>